<dbReference type="Proteomes" id="UP000054010">
    <property type="component" value="Unassembled WGS sequence"/>
</dbReference>
<evidence type="ECO:0000256" key="1">
    <source>
        <dbReference type="SAM" id="MobiDB-lite"/>
    </source>
</evidence>
<evidence type="ECO:0000313" key="4">
    <source>
        <dbReference type="Proteomes" id="UP000054010"/>
    </source>
</evidence>
<feature type="region of interest" description="Disordered" evidence="1">
    <location>
        <begin position="146"/>
        <end position="187"/>
    </location>
</feature>
<reference evidence="3 4" key="1">
    <citation type="journal article" date="2011" name="J. Bacteriol.">
        <title>Draft genome sequence of the anoxygenic filamentous phototrophic bacterium Oscillochloris trichoides subsp. DG-6.</title>
        <authorList>
            <person name="Kuznetsov B.B."/>
            <person name="Ivanovsky R.N."/>
            <person name="Keppen O.I."/>
            <person name="Sukhacheva M.V."/>
            <person name="Bumazhkin B.K."/>
            <person name="Patutina E.O."/>
            <person name="Beletsky A.V."/>
            <person name="Mardanov A.V."/>
            <person name="Baslerov R.V."/>
            <person name="Panteleeva A.N."/>
            <person name="Kolganova T.V."/>
            <person name="Ravin N.V."/>
            <person name="Skryabin K.G."/>
        </authorList>
    </citation>
    <scope>NUCLEOTIDE SEQUENCE [LARGE SCALE GENOMIC DNA]</scope>
    <source>
        <strain evidence="3 4">DG-6</strain>
    </source>
</reference>
<keyword evidence="2" id="KW-1133">Transmembrane helix</keyword>
<dbReference type="HOGENOM" id="CLU_796181_0_0_0"/>
<keyword evidence="2" id="KW-0472">Membrane</keyword>
<proteinExistence type="predicted"/>
<gene>
    <name evidence="3" type="ORF">OSCT_2618</name>
</gene>
<dbReference type="eggNOG" id="COG4991">
    <property type="taxonomic scope" value="Bacteria"/>
</dbReference>
<organism evidence="3 4">
    <name type="scientific">Oscillochloris trichoides DG-6</name>
    <dbReference type="NCBI Taxonomy" id="765420"/>
    <lineage>
        <taxon>Bacteria</taxon>
        <taxon>Bacillati</taxon>
        <taxon>Chloroflexota</taxon>
        <taxon>Chloroflexia</taxon>
        <taxon>Chloroflexales</taxon>
        <taxon>Chloroflexineae</taxon>
        <taxon>Oscillochloridaceae</taxon>
        <taxon>Oscillochloris</taxon>
    </lineage>
</organism>
<accession>E1IH17</accession>
<feature type="compositionally biased region" description="Basic and acidic residues" evidence="1">
    <location>
        <begin position="153"/>
        <end position="169"/>
    </location>
</feature>
<evidence type="ECO:0000313" key="3">
    <source>
        <dbReference type="EMBL" id="EFO79492.1"/>
    </source>
</evidence>
<dbReference type="Gene3D" id="2.30.30.40">
    <property type="entry name" value="SH3 Domains"/>
    <property type="match status" value="1"/>
</dbReference>
<dbReference type="OrthoDB" id="161145at2"/>
<protein>
    <submittedName>
        <fullName evidence="3">SH3 type 3 domain protein</fullName>
    </submittedName>
</protein>
<dbReference type="AlphaFoldDB" id="E1IH17"/>
<dbReference type="EMBL" id="ADVR01000112">
    <property type="protein sequence ID" value="EFO79492.1"/>
    <property type="molecule type" value="Genomic_DNA"/>
</dbReference>
<feature type="transmembrane region" description="Helical" evidence="2">
    <location>
        <begin position="226"/>
        <end position="247"/>
    </location>
</feature>
<comment type="caution">
    <text evidence="3">The sequence shown here is derived from an EMBL/GenBank/DDBJ whole genome shotgun (WGS) entry which is preliminary data.</text>
</comment>
<dbReference type="STRING" id="765420.OSCT_2618"/>
<name>E1IH17_9CHLR</name>
<keyword evidence="4" id="KW-1185">Reference proteome</keyword>
<sequence>MTRSDETQPGPIDLLESARAKYSLALGRLRRGPPELALLSLHGSIEDALRGYALRHRLPAAAEPFPQLVEVLAADPQVRLDPTEANIIRRMHRLRSRVAHGEQITLAAETIDAYHRLIARLLPLFDVLVVGPEDAGATIPLARPAEAPTQPRRRYDDVPAIPPRHDADTGRTTTRLVRPPPRERTAYPDDDLAHYVARPRRTQADYDRLGQVGGNSWQRSFQQQPWVLALLIMVSLALIVAAVTISFQQIRAVRSLPTPIPTSMAPAFNTPTVASRSESVPTTDPALVPPPVSPVVISSPTPEAPVEPGTLVRGRNARVTTQIALNIRAQPGLSDTQILLSIDPGTQVLLVEGPTMADGMSWWKVRVANVEGWCAGEYLQGE</sequence>
<evidence type="ECO:0000256" key="2">
    <source>
        <dbReference type="SAM" id="Phobius"/>
    </source>
</evidence>
<keyword evidence="2" id="KW-0812">Transmembrane</keyword>